<evidence type="ECO:0000313" key="2">
    <source>
        <dbReference type="Proteomes" id="UP000005819"/>
    </source>
</evidence>
<evidence type="ECO:0000313" key="1">
    <source>
        <dbReference type="EMBL" id="EDS03362.1"/>
    </source>
</evidence>
<proteinExistence type="predicted"/>
<dbReference type="EMBL" id="ABFK02000019">
    <property type="protein sequence ID" value="EDS03362.1"/>
    <property type="molecule type" value="Genomic_DNA"/>
</dbReference>
<gene>
    <name evidence="1" type="ORF">ALIPUT_01574</name>
</gene>
<name>B0MWN3_9BACT</name>
<dbReference type="Proteomes" id="UP000005819">
    <property type="component" value="Unassembled WGS sequence"/>
</dbReference>
<sequence>MIIKLTILERLIIDLILQIYEKLPDFPFASDYFPQKPQYLNFFRLYLHIQS</sequence>
<comment type="caution">
    <text evidence="1">The sequence shown here is derived from an EMBL/GenBank/DDBJ whole genome shotgun (WGS) entry which is preliminary data.</text>
</comment>
<accession>B0MWN3</accession>
<dbReference type="AlphaFoldDB" id="B0MWN3"/>
<keyword evidence="2" id="KW-1185">Reference proteome</keyword>
<reference evidence="1" key="1">
    <citation type="submission" date="2007-10" db="EMBL/GenBank/DDBJ databases">
        <authorList>
            <person name="Fulton L."/>
            <person name="Clifton S."/>
            <person name="Fulton B."/>
            <person name="Xu J."/>
            <person name="Minx P."/>
            <person name="Pepin K.H."/>
            <person name="Johnson M."/>
            <person name="Thiruvilangam P."/>
            <person name="Bhonagiri V."/>
            <person name="Nash W.E."/>
            <person name="Mardis E.R."/>
            <person name="Wilson R.K."/>
        </authorList>
    </citation>
    <scope>NUCLEOTIDE SEQUENCE [LARGE SCALE GENOMIC DNA]</scope>
    <source>
        <strain evidence="1">DSM 17216</strain>
    </source>
</reference>
<reference evidence="1" key="2">
    <citation type="submission" date="2013-09" db="EMBL/GenBank/DDBJ databases">
        <title>Draft genome sequence of Alistipes putredinis (DSM 17216).</title>
        <authorList>
            <person name="Sudarsanam P."/>
            <person name="Ley R."/>
            <person name="Guruge J."/>
            <person name="Turnbaugh P.J."/>
            <person name="Mahowald M."/>
            <person name="Liep D."/>
            <person name="Gordon J."/>
        </authorList>
    </citation>
    <scope>NUCLEOTIDE SEQUENCE</scope>
    <source>
        <strain evidence="1">DSM 17216</strain>
    </source>
</reference>
<organism evidence="1 2">
    <name type="scientific">Alistipes putredinis DSM 17216</name>
    <dbReference type="NCBI Taxonomy" id="445970"/>
    <lineage>
        <taxon>Bacteria</taxon>
        <taxon>Pseudomonadati</taxon>
        <taxon>Bacteroidota</taxon>
        <taxon>Bacteroidia</taxon>
        <taxon>Bacteroidales</taxon>
        <taxon>Rikenellaceae</taxon>
        <taxon>Alistipes</taxon>
    </lineage>
</organism>
<protein>
    <submittedName>
        <fullName evidence="1">Uncharacterized protein</fullName>
    </submittedName>
</protein>
<dbReference type="HOGENOM" id="CLU_3094811_0_0_10"/>